<dbReference type="Gene3D" id="3.30.420.10">
    <property type="entry name" value="Ribonuclease H-like superfamily/Ribonuclease H"/>
    <property type="match status" value="1"/>
</dbReference>
<keyword evidence="3 5" id="KW-0269">Exonuclease</keyword>
<dbReference type="SMART" id="SM00479">
    <property type="entry name" value="EXOIII"/>
    <property type="match status" value="1"/>
</dbReference>
<dbReference type="InterPro" id="IPR051274">
    <property type="entry name" value="3-5_Exoribonuclease"/>
</dbReference>
<feature type="domain" description="Exonuclease" evidence="4">
    <location>
        <begin position="2"/>
        <end position="184"/>
    </location>
</feature>
<dbReference type="Pfam" id="PF00929">
    <property type="entry name" value="RNase_T"/>
    <property type="match status" value="1"/>
</dbReference>
<dbReference type="InterPro" id="IPR013520">
    <property type="entry name" value="Ribonucl_H"/>
</dbReference>
<dbReference type="RefSeq" id="WP_308727534.1">
    <property type="nucleotide sequence ID" value="NZ_JAJEQF010000002.1"/>
</dbReference>
<organism evidence="5 6">
    <name type="scientific">Gallintestinimicrobium propionicum</name>
    <dbReference type="NCBI Taxonomy" id="2981770"/>
    <lineage>
        <taxon>Bacteria</taxon>
        <taxon>Bacillati</taxon>
        <taxon>Bacillota</taxon>
        <taxon>Clostridia</taxon>
        <taxon>Lachnospirales</taxon>
        <taxon>Lachnospiraceae</taxon>
        <taxon>Gallintestinimicrobium</taxon>
    </lineage>
</organism>
<sequence length="324" mass="38439">MDYVVLDLEWNQASDSRDARNRLLTFEIIEIGAVKLNSRMEIVDTFEEMIRPQVYDTMHHITEKLIGIHMKDLSGCRTFDVVMKDFLAWCSEDFMFGTWGPQDLTELQKNMRFFGMEPLGKGPVRFYDIQKLFSIAYEDQKVRRSLEYAVDYLQIPKDIPFHRAISDAVYTARVFQMIKDPIALQRVSFDTFQLPENHRSEVHVVFDNYAKYISRPFPDKEALMADKEVLSTRCYLCHHNLRKKVRWFSPNGKHYYSLSWCDKHGWMKGKIRVKKAEDDMVYAVKTTKLVGEKEVAALMERKDHIRQLRKEHRHREAQEKLGKR</sequence>
<comment type="caution">
    <text evidence="5">The sequence shown here is derived from an EMBL/GenBank/DDBJ whole genome shotgun (WGS) entry which is preliminary data.</text>
</comment>
<dbReference type="AlphaFoldDB" id="A0AAE3DML7"/>
<evidence type="ECO:0000256" key="3">
    <source>
        <dbReference type="ARBA" id="ARBA00022839"/>
    </source>
</evidence>
<dbReference type="InterPro" id="IPR047201">
    <property type="entry name" value="ERI-1_3'hExo-like"/>
</dbReference>
<keyword evidence="2" id="KW-0378">Hydrolase</keyword>
<proteinExistence type="predicted"/>
<dbReference type="Proteomes" id="UP001199355">
    <property type="component" value="Unassembled WGS sequence"/>
</dbReference>
<evidence type="ECO:0000313" key="5">
    <source>
        <dbReference type="EMBL" id="MCC2166368.1"/>
    </source>
</evidence>
<dbReference type="PANTHER" id="PTHR23044:SF61">
    <property type="entry name" value="3'-5' EXORIBONUCLEASE 1-RELATED"/>
    <property type="match status" value="1"/>
</dbReference>
<reference evidence="5 6" key="1">
    <citation type="submission" date="2021-10" db="EMBL/GenBank/DDBJ databases">
        <title>Anaerobic single-cell dispensing facilitates the cultivation of human gut bacteria.</title>
        <authorList>
            <person name="Afrizal A."/>
        </authorList>
    </citation>
    <scope>NUCLEOTIDE SEQUENCE [LARGE SCALE GENOMIC DNA]</scope>
    <source>
        <strain evidence="5 6">CLA-AA-H244</strain>
    </source>
</reference>
<evidence type="ECO:0000313" key="6">
    <source>
        <dbReference type="Proteomes" id="UP001199355"/>
    </source>
</evidence>
<dbReference type="GO" id="GO:0000175">
    <property type="term" value="F:3'-5'-RNA exonuclease activity"/>
    <property type="evidence" value="ECO:0007669"/>
    <property type="project" value="InterPro"/>
</dbReference>
<dbReference type="PANTHER" id="PTHR23044">
    <property type="entry name" value="3'-5' EXONUCLEASE ERI1-RELATED"/>
    <property type="match status" value="1"/>
</dbReference>
<dbReference type="SUPFAM" id="SSF53098">
    <property type="entry name" value="Ribonuclease H-like"/>
    <property type="match status" value="1"/>
</dbReference>
<dbReference type="CDD" id="cd06133">
    <property type="entry name" value="ERI-1_3'hExo_like"/>
    <property type="match status" value="1"/>
</dbReference>
<name>A0AAE3DML7_9FIRM</name>
<dbReference type="InterPro" id="IPR036397">
    <property type="entry name" value="RNaseH_sf"/>
</dbReference>
<gene>
    <name evidence="5" type="ORF">LKD45_01430</name>
</gene>
<dbReference type="InterPro" id="IPR012337">
    <property type="entry name" value="RNaseH-like_sf"/>
</dbReference>
<keyword evidence="6" id="KW-1185">Reference proteome</keyword>
<evidence type="ECO:0000259" key="4">
    <source>
        <dbReference type="SMART" id="SM00479"/>
    </source>
</evidence>
<dbReference type="EMBL" id="JAJEQF010000002">
    <property type="protein sequence ID" value="MCC2166368.1"/>
    <property type="molecule type" value="Genomic_DNA"/>
</dbReference>
<keyword evidence="1" id="KW-0540">Nuclease</keyword>
<evidence type="ECO:0000256" key="1">
    <source>
        <dbReference type="ARBA" id="ARBA00022722"/>
    </source>
</evidence>
<dbReference type="GO" id="GO:0003676">
    <property type="term" value="F:nucleic acid binding"/>
    <property type="evidence" value="ECO:0007669"/>
    <property type="project" value="InterPro"/>
</dbReference>
<evidence type="ECO:0000256" key="2">
    <source>
        <dbReference type="ARBA" id="ARBA00022801"/>
    </source>
</evidence>
<protein>
    <submittedName>
        <fullName evidence="5">Exonuclease domain-containing protein</fullName>
    </submittedName>
</protein>
<accession>A0AAE3DML7</accession>